<sequence length="188" mass="20755">MITVDPERTAAEPEEPGRPRPRHRWIKPVVVFLLIAVPAGYLYISAMQSRGGSASKKEQAAASGLQAEWPSRLQRRIYQVWIPPGSADVAHYETNSWKASSLYLQFTTTGDGFRKFLDRVGSGTGQLEEGEVTVDGDQAAEVGWNFGAGHRWTGTVLEQDKPKPSLQITANLDDPKYPRVFVVSTTTP</sequence>
<organism evidence="3 4">
    <name type="scientific">Streptomyces stramineus</name>
    <dbReference type="NCBI Taxonomy" id="173861"/>
    <lineage>
        <taxon>Bacteria</taxon>
        <taxon>Bacillati</taxon>
        <taxon>Actinomycetota</taxon>
        <taxon>Actinomycetes</taxon>
        <taxon>Kitasatosporales</taxon>
        <taxon>Streptomycetaceae</taxon>
        <taxon>Streptomyces</taxon>
    </lineage>
</organism>
<reference evidence="4" key="1">
    <citation type="journal article" date="2019" name="Int. J. Syst. Evol. Microbiol.">
        <title>The Global Catalogue of Microorganisms (GCM) 10K type strain sequencing project: providing services to taxonomists for standard genome sequencing and annotation.</title>
        <authorList>
            <consortium name="The Broad Institute Genomics Platform"/>
            <consortium name="The Broad Institute Genome Sequencing Center for Infectious Disease"/>
            <person name="Wu L."/>
            <person name="Ma J."/>
        </authorList>
    </citation>
    <scope>NUCLEOTIDE SEQUENCE [LARGE SCALE GENOMIC DNA]</scope>
    <source>
        <strain evidence="4">JCM 10649</strain>
    </source>
</reference>
<evidence type="ECO:0000313" key="3">
    <source>
        <dbReference type="EMBL" id="GAA0447226.1"/>
    </source>
</evidence>
<keyword evidence="4" id="KW-1185">Reference proteome</keyword>
<evidence type="ECO:0000256" key="2">
    <source>
        <dbReference type="SAM" id="Phobius"/>
    </source>
</evidence>
<dbReference type="RefSeq" id="WP_344085457.1">
    <property type="nucleotide sequence ID" value="NZ_BAAAHB010000004.1"/>
</dbReference>
<protein>
    <recommendedName>
        <fullName evidence="5">Sugar kinase</fullName>
    </recommendedName>
</protein>
<dbReference type="Proteomes" id="UP001499895">
    <property type="component" value="Unassembled WGS sequence"/>
</dbReference>
<dbReference type="EMBL" id="BAAAHB010000004">
    <property type="protein sequence ID" value="GAA0447226.1"/>
    <property type="molecule type" value="Genomic_DNA"/>
</dbReference>
<feature type="transmembrane region" description="Helical" evidence="2">
    <location>
        <begin position="25"/>
        <end position="44"/>
    </location>
</feature>
<feature type="region of interest" description="Disordered" evidence="1">
    <location>
        <begin position="1"/>
        <end position="20"/>
    </location>
</feature>
<feature type="compositionally biased region" description="Basic and acidic residues" evidence="1">
    <location>
        <begin position="1"/>
        <end position="18"/>
    </location>
</feature>
<gene>
    <name evidence="3" type="ORF">GCM10009544_07550</name>
</gene>
<accession>A0ABP3JAG4</accession>
<keyword evidence="2" id="KW-0812">Transmembrane</keyword>
<comment type="caution">
    <text evidence="3">The sequence shown here is derived from an EMBL/GenBank/DDBJ whole genome shotgun (WGS) entry which is preliminary data.</text>
</comment>
<keyword evidence="2" id="KW-0472">Membrane</keyword>
<evidence type="ECO:0008006" key="5">
    <source>
        <dbReference type="Google" id="ProtNLM"/>
    </source>
</evidence>
<proteinExistence type="predicted"/>
<keyword evidence="2" id="KW-1133">Transmembrane helix</keyword>
<name>A0ABP3JAG4_9ACTN</name>
<evidence type="ECO:0000313" key="4">
    <source>
        <dbReference type="Proteomes" id="UP001499895"/>
    </source>
</evidence>
<evidence type="ECO:0000256" key="1">
    <source>
        <dbReference type="SAM" id="MobiDB-lite"/>
    </source>
</evidence>